<evidence type="ECO:0000313" key="2">
    <source>
        <dbReference type="Proteomes" id="UP000004016"/>
    </source>
</evidence>
<dbReference type="Proteomes" id="UP000004016">
    <property type="component" value="Unassembled WGS sequence"/>
</dbReference>
<dbReference type="EMBL" id="AAXB02000015">
    <property type="protein sequence ID" value="EDM62297.1"/>
    <property type="molecule type" value="Genomic_DNA"/>
</dbReference>
<protein>
    <submittedName>
        <fullName evidence="1">Uncharacterized protein</fullName>
    </submittedName>
</protein>
<gene>
    <name evidence="1" type="ORF">DORLON_02395</name>
</gene>
<dbReference type="AlphaFoldDB" id="A6BJA0"/>
<evidence type="ECO:0000313" key="1">
    <source>
        <dbReference type="EMBL" id="EDM62297.1"/>
    </source>
</evidence>
<dbReference type="HOGENOM" id="CLU_3381600_0_0_9"/>
<proteinExistence type="predicted"/>
<organism evidence="1 2">
    <name type="scientific">Dorea longicatena DSM 13814</name>
    <dbReference type="NCBI Taxonomy" id="411462"/>
    <lineage>
        <taxon>Bacteria</taxon>
        <taxon>Bacillati</taxon>
        <taxon>Bacillota</taxon>
        <taxon>Clostridia</taxon>
        <taxon>Lachnospirales</taxon>
        <taxon>Lachnospiraceae</taxon>
        <taxon>Dorea</taxon>
    </lineage>
</organism>
<sequence>MITKIIKQAEYIIKIWRTEQWKEKDYTDQEKTE</sequence>
<reference evidence="1 2" key="2">
    <citation type="submission" date="2007-04" db="EMBL/GenBank/DDBJ databases">
        <title>Draft genome sequence of Dorea longicatena (DSM 13814).</title>
        <authorList>
            <person name="Sudarsanam P."/>
            <person name="Ley R."/>
            <person name="Guruge J."/>
            <person name="Turnbaugh P.J."/>
            <person name="Mahowald M."/>
            <person name="Liep D."/>
            <person name="Gordon J."/>
        </authorList>
    </citation>
    <scope>NUCLEOTIDE SEQUENCE [LARGE SCALE GENOMIC DNA]</scope>
    <source>
        <strain evidence="1 2">DSM 13814</strain>
    </source>
</reference>
<comment type="caution">
    <text evidence="1">The sequence shown here is derived from an EMBL/GenBank/DDBJ whole genome shotgun (WGS) entry which is preliminary data.</text>
</comment>
<name>A6BJA0_9FIRM</name>
<reference evidence="1 2" key="1">
    <citation type="submission" date="2007-03" db="EMBL/GenBank/DDBJ databases">
        <authorList>
            <person name="Fulton L."/>
            <person name="Clifton S."/>
            <person name="Fulton B."/>
            <person name="Xu J."/>
            <person name="Minx P."/>
            <person name="Pepin K.H."/>
            <person name="Johnson M."/>
            <person name="Thiruvilangam P."/>
            <person name="Bhonagiri V."/>
            <person name="Nash W.E."/>
            <person name="Mardis E.R."/>
            <person name="Wilson R.K."/>
        </authorList>
    </citation>
    <scope>NUCLEOTIDE SEQUENCE [LARGE SCALE GENOMIC DNA]</scope>
    <source>
        <strain evidence="1 2">DSM 13814</strain>
    </source>
</reference>
<accession>A6BJA0</accession>